<sequence length="251" mass="26741">MVPAVVAAEGDHDPGYVLPLLLALSFLVIVTVTWWRCTRPKRTAAFEEMCAARAKFQGKAFDSMAPLSLELTGAIAASVKMGVSACSAATEVPTCGSCRYLLEVGEDGLISGHGRRPQRHGFAEVRVSGKLRMETPQQGDVRWREEGGTASNTEVRGWIFFQGLLVQVAAGFCTSDGETGMFQLRGSLQHPLLTDTEETPEDAFKVLSVSEAAEAQGIRSLASTAGSAADIEQDLEACTDAKEVSIDAAKS</sequence>
<gene>
    <name evidence="2" type="ORF">SPIL2461_LOCUS16527</name>
</gene>
<organism evidence="2 3">
    <name type="scientific">Symbiodinium pilosum</name>
    <name type="common">Dinoflagellate</name>
    <dbReference type="NCBI Taxonomy" id="2952"/>
    <lineage>
        <taxon>Eukaryota</taxon>
        <taxon>Sar</taxon>
        <taxon>Alveolata</taxon>
        <taxon>Dinophyceae</taxon>
        <taxon>Suessiales</taxon>
        <taxon>Symbiodiniaceae</taxon>
        <taxon>Symbiodinium</taxon>
    </lineage>
</organism>
<evidence type="ECO:0000313" key="2">
    <source>
        <dbReference type="EMBL" id="CAE7630312.1"/>
    </source>
</evidence>
<evidence type="ECO:0000256" key="1">
    <source>
        <dbReference type="SAM" id="Phobius"/>
    </source>
</evidence>
<name>A0A812VKZ7_SYMPI</name>
<accession>A0A812VKZ7</accession>
<dbReference type="AlphaFoldDB" id="A0A812VKZ7"/>
<feature type="transmembrane region" description="Helical" evidence="1">
    <location>
        <begin position="16"/>
        <end position="35"/>
    </location>
</feature>
<proteinExistence type="predicted"/>
<keyword evidence="3" id="KW-1185">Reference proteome</keyword>
<keyword evidence="1" id="KW-0812">Transmembrane</keyword>
<dbReference type="OrthoDB" id="446316at2759"/>
<protein>
    <submittedName>
        <fullName evidence="2">Uncharacterized protein</fullName>
    </submittedName>
</protein>
<comment type="caution">
    <text evidence="2">The sequence shown here is derived from an EMBL/GenBank/DDBJ whole genome shotgun (WGS) entry which is preliminary data.</text>
</comment>
<keyword evidence="1" id="KW-1133">Transmembrane helix</keyword>
<reference evidence="2" key="1">
    <citation type="submission" date="2021-02" db="EMBL/GenBank/DDBJ databases">
        <authorList>
            <person name="Dougan E. K."/>
            <person name="Rhodes N."/>
            <person name="Thang M."/>
            <person name="Chan C."/>
        </authorList>
    </citation>
    <scope>NUCLEOTIDE SEQUENCE</scope>
</reference>
<dbReference type="Proteomes" id="UP000649617">
    <property type="component" value="Unassembled WGS sequence"/>
</dbReference>
<keyword evidence="1" id="KW-0472">Membrane</keyword>
<dbReference type="EMBL" id="CAJNIZ010042637">
    <property type="protein sequence ID" value="CAE7630312.1"/>
    <property type="molecule type" value="Genomic_DNA"/>
</dbReference>
<evidence type="ECO:0000313" key="3">
    <source>
        <dbReference type="Proteomes" id="UP000649617"/>
    </source>
</evidence>